<reference evidence="3 4" key="1">
    <citation type="submission" date="2016-06" db="EMBL/GenBank/DDBJ databases">
        <title>Revisiting the taxonomy of the Elizabethkingia Genus based on Whole-Genome Sequencing, Optical Mapping, and MALDI-TOF.</title>
        <authorList>
            <person name="Nicholson A.C."/>
        </authorList>
    </citation>
    <scope>NUCLEOTIDE SEQUENCE [LARGE SCALE GENOMIC DNA]</scope>
    <source>
        <strain evidence="3 4">G4070</strain>
    </source>
</reference>
<evidence type="ECO:0000256" key="1">
    <source>
        <dbReference type="ARBA" id="ARBA00022723"/>
    </source>
</evidence>
<dbReference type="InterPro" id="IPR011234">
    <property type="entry name" value="Fumarylacetoacetase-like_C"/>
</dbReference>
<dbReference type="AlphaFoldDB" id="A0A1T3MKX8"/>
<organism evidence="3 4">
    <name type="scientific">Elizabethkingia occulta</name>
    <dbReference type="NCBI Taxonomy" id="1867263"/>
    <lineage>
        <taxon>Bacteria</taxon>
        <taxon>Pseudomonadati</taxon>
        <taxon>Bacteroidota</taxon>
        <taxon>Flavobacteriia</taxon>
        <taxon>Flavobacteriales</taxon>
        <taxon>Weeksellaceae</taxon>
        <taxon>Elizabethkingia</taxon>
    </lineage>
</organism>
<dbReference type="InterPro" id="IPR036663">
    <property type="entry name" value="Fumarylacetoacetase_C_sf"/>
</dbReference>
<feature type="domain" description="Fumarylacetoacetase-like C-terminal" evidence="2">
    <location>
        <begin position="2"/>
        <end position="187"/>
    </location>
</feature>
<dbReference type="RefSeq" id="WP_078772024.1">
    <property type="nucleotide sequence ID" value="NZ_CBCSBR010000002.1"/>
</dbReference>
<dbReference type="Gene3D" id="3.90.850.10">
    <property type="entry name" value="Fumarylacetoacetase-like, C-terminal domain"/>
    <property type="match status" value="1"/>
</dbReference>
<dbReference type="GO" id="GO:0016853">
    <property type="term" value="F:isomerase activity"/>
    <property type="evidence" value="ECO:0007669"/>
    <property type="project" value="UniProtKB-KW"/>
</dbReference>
<name>A0A1T3MKX8_9FLAO</name>
<accession>A0A1T3MKX8</accession>
<evidence type="ECO:0000259" key="2">
    <source>
        <dbReference type="Pfam" id="PF01557"/>
    </source>
</evidence>
<keyword evidence="3" id="KW-0413">Isomerase</keyword>
<dbReference type="EMBL" id="MAHX01000015">
    <property type="protein sequence ID" value="OPC65303.1"/>
    <property type="molecule type" value="Genomic_DNA"/>
</dbReference>
<keyword evidence="4" id="KW-1185">Reference proteome</keyword>
<dbReference type="GO" id="GO:0018773">
    <property type="term" value="F:acetylpyruvate hydrolase activity"/>
    <property type="evidence" value="ECO:0007669"/>
    <property type="project" value="TreeGrafter"/>
</dbReference>
<dbReference type="Pfam" id="PF01557">
    <property type="entry name" value="FAA_hydrolase"/>
    <property type="match status" value="1"/>
</dbReference>
<dbReference type="GO" id="GO:0046872">
    <property type="term" value="F:metal ion binding"/>
    <property type="evidence" value="ECO:0007669"/>
    <property type="project" value="UniProtKB-KW"/>
</dbReference>
<evidence type="ECO:0000313" key="4">
    <source>
        <dbReference type="Proteomes" id="UP000190813"/>
    </source>
</evidence>
<comment type="caution">
    <text evidence="3">The sequence shown here is derived from an EMBL/GenBank/DDBJ whole genome shotgun (WGS) entry which is preliminary data.</text>
</comment>
<gene>
    <name evidence="3" type="ORF">BAZ10_04565</name>
</gene>
<sequence>MKIICVGRNYTEHAKELKNEIPTEPVLFIKPDTSVLKGSDFYIPEFSNDIHYELELVIKISKGGKYIQEESAAKHYEQIGLGIDFTARDLQSKLKEKGLPWEKAKGFDGSAVVSDFFPVGNFNTEEIHFELKKNNQTVQEGNSKDMIFDINKLIANISQYFTLRVGDLIFTGTPAGVGKVEENDILDAYLENEKLFSVKVH</sequence>
<proteinExistence type="predicted"/>
<dbReference type="Proteomes" id="UP000190813">
    <property type="component" value="Unassembled WGS sequence"/>
</dbReference>
<dbReference type="PANTHER" id="PTHR11820">
    <property type="entry name" value="ACYLPYRUVASE"/>
    <property type="match status" value="1"/>
</dbReference>
<protein>
    <submittedName>
        <fullName evidence="3">2-hydroxyhepta-2,4-diene-1,7-dioate isomerase</fullName>
    </submittedName>
</protein>
<dbReference type="SUPFAM" id="SSF56529">
    <property type="entry name" value="FAH"/>
    <property type="match status" value="1"/>
</dbReference>
<dbReference type="PANTHER" id="PTHR11820:SF7">
    <property type="entry name" value="ACYLPYRUVASE FAHD1, MITOCHONDRIAL"/>
    <property type="match status" value="1"/>
</dbReference>
<evidence type="ECO:0000313" key="3">
    <source>
        <dbReference type="EMBL" id="OPC65303.1"/>
    </source>
</evidence>
<keyword evidence="1" id="KW-0479">Metal-binding</keyword>